<gene>
    <name evidence="2" type="ORF">MKW94_000614</name>
</gene>
<evidence type="ECO:0000313" key="3">
    <source>
        <dbReference type="Proteomes" id="UP001177140"/>
    </source>
</evidence>
<accession>A0AA41VIB1</accession>
<comment type="caution">
    <text evidence="2">The sequence shown here is derived from an EMBL/GenBank/DDBJ whole genome shotgun (WGS) entry which is preliminary data.</text>
</comment>
<evidence type="ECO:0008006" key="4">
    <source>
        <dbReference type="Google" id="ProtNLM"/>
    </source>
</evidence>
<name>A0AA41VIB1_PAPNU</name>
<feature type="signal peptide" evidence="1">
    <location>
        <begin position="1"/>
        <end position="22"/>
    </location>
</feature>
<dbReference type="EMBL" id="JAJJMA010226790">
    <property type="protein sequence ID" value="MCL7041725.1"/>
    <property type="molecule type" value="Genomic_DNA"/>
</dbReference>
<reference evidence="2" key="1">
    <citation type="submission" date="2022-03" db="EMBL/GenBank/DDBJ databases">
        <title>A functionally conserved STORR gene fusion in Papaver species that diverged 16.8 million years ago.</title>
        <authorList>
            <person name="Catania T."/>
        </authorList>
    </citation>
    <scope>NUCLEOTIDE SEQUENCE</scope>
    <source>
        <strain evidence="2">S-191538</strain>
    </source>
</reference>
<keyword evidence="1" id="KW-0732">Signal</keyword>
<feature type="chain" id="PRO_5041437453" description="Bifunctional inhibitor/plant lipid transfer protein/seed storage helical domain-containing protein" evidence="1">
    <location>
        <begin position="23"/>
        <end position="106"/>
    </location>
</feature>
<keyword evidence="3" id="KW-1185">Reference proteome</keyword>
<evidence type="ECO:0000256" key="1">
    <source>
        <dbReference type="SAM" id="SignalP"/>
    </source>
</evidence>
<proteinExistence type="predicted"/>
<sequence length="106" mass="11818">MAIWKVHFCFSMLIVTVGFVTSTSDSYHTNQGIADCRDPGDMLLNCQRYISPKFGKTLVPPSGRCCAAVRNADIEYISREKLLFVDKICMAPPRLHGSNGSYKVQV</sequence>
<evidence type="ECO:0000313" key="2">
    <source>
        <dbReference type="EMBL" id="MCL7041725.1"/>
    </source>
</evidence>
<dbReference type="AlphaFoldDB" id="A0AA41VIB1"/>
<protein>
    <recommendedName>
        <fullName evidence="4">Bifunctional inhibitor/plant lipid transfer protein/seed storage helical domain-containing protein</fullName>
    </recommendedName>
</protein>
<dbReference type="Proteomes" id="UP001177140">
    <property type="component" value="Unassembled WGS sequence"/>
</dbReference>
<organism evidence="2 3">
    <name type="scientific">Papaver nudicaule</name>
    <name type="common">Iceland poppy</name>
    <dbReference type="NCBI Taxonomy" id="74823"/>
    <lineage>
        <taxon>Eukaryota</taxon>
        <taxon>Viridiplantae</taxon>
        <taxon>Streptophyta</taxon>
        <taxon>Embryophyta</taxon>
        <taxon>Tracheophyta</taxon>
        <taxon>Spermatophyta</taxon>
        <taxon>Magnoliopsida</taxon>
        <taxon>Ranunculales</taxon>
        <taxon>Papaveraceae</taxon>
        <taxon>Papaveroideae</taxon>
        <taxon>Papaver</taxon>
    </lineage>
</organism>